<dbReference type="PANTHER" id="PTHR46213">
    <property type="entry name" value="TRANSCRIPTIONAL ACTIVATOR DEMETER"/>
    <property type="match status" value="1"/>
</dbReference>
<gene>
    <name evidence="12" type="ORF">RD792_014210</name>
</gene>
<evidence type="ECO:0000256" key="9">
    <source>
        <dbReference type="ARBA" id="ARBA00023242"/>
    </source>
</evidence>
<evidence type="ECO:0000256" key="3">
    <source>
        <dbReference type="ARBA" id="ARBA00005646"/>
    </source>
</evidence>
<dbReference type="CDD" id="cd00056">
    <property type="entry name" value="ENDO3c"/>
    <property type="match status" value="1"/>
</dbReference>
<dbReference type="SMART" id="SM00478">
    <property type="entry name" value="ENDO3c"/>
    <property type="match status" value="1"/>
</dbReference>
<proteinExistence type="inferred from homology"/>
<keyword evidence="9" id="KW-0539">Nucleus</keyword>
<feature type="region of interest" description="Disordered" evidence="10">
    <location>
        <begin position="1135"/>
        <end position="1180"/>
    </location>
</feature>
<dbReference type="InterPro" id="IPR028924">
    <property type="entry name" value="Perm-CXXC"/>
</dbReference>
<feature type="region of interest" description="Disordered" evidence="10">
    <location>
        <begin position="575"/>
        <end position="599"/>
    </location>
</feature>
<dbReference type="InterPro" id="IPR003651">
    <property type="entry name" value="Endonuclease3_FeS-loop_motif"/>
</dbReference>
<accession>A0ABR0CPE1</accession>
<dbReference type="Proteomes" id="UP001291926">
    <property type="component" value="Unassembled WGS sequence"/>
</dbReference>
<feature type="compositionally biased region" description="Basic and acidic residues" evidence="10">
    <location>
        <begin position="1410"/>
        <end position="1425"/>
    </location>
</feature>
<comment type="cofactor">
    <cofactor evidence="1">
        <name>[4Fe-4S] cluster</name>
        <dbReference type="ChEBI" id="CHEBI:49883"/>
    </cofactor>
</comment>
<dbReference type="InterPro" id="IPR044811">
    <property type="entry name" value="DME/ROS1"/>
</dbReference>
<evidence type="ECO:0000256" key="2">
    <source>
        <dbReference type="ARBA" id="ARBA00004123"/>
    </source>
</evidence>
<feature type="region of interest" description="Disordered" evidence="10">
    <location>
        <begin position="1"/>
        <end position="24"/>
    </location>
</feature>
<dbReference type="InterPro" id="IPR011257">
    <property type="entry name" value="DNA_glycosylase"/>
</dbReference>
<feature type="compositionally biased region" description="Polar residues" evidence="10">
    <location>
        <begin position="672"/>
        <end position="688"/>
    </location>
</feature>
<feature type="compositionally biased region" description="Low complexity" evidence="10">
    <location>
        <begin position="1138"/>
        <end position="1150"/>
    </location>
</feature>
<keyword evidence="7" id="KW-0411">Iron-sulfur</keyword>
<dbReference type="Pfam" id="PF15628">
    <property type="entry name" value="RRM_DME"/>
    <property type="match status" value="1"/>
</dbReference>
<name>A0ABR0CPE1_9LAMI</name>
<protein>
    <recommendedName>
        <fullName evidence="11">HhH-GPD domain-containing protein</fullName>
    </recommendedName>
</protein>
<feature type="compositionally biased region" description="Polar residues" evidence="10">
    <location>
        <begin position="383"/>
        <end position="408"/>
    </location>
</feature>
<evidence type="ECO:0000256" key="4">
    <source>
        <dbReference type="ARBA" id="ARBA00022485"/>
    </source>
</evidence>
<keyword evidence="4" id="KW-0004">4Fe-4S</keyword>
<comment type="subcellular location">
    <subcellularLocation>
        <location evidence="2">Nucleus</location>
    </subcellularLocation>
</comment>
<feature type="compositionally biased region" description="Polar residues" evidence="10">
    <location>
        <begin position="576"/>
        <end position="599"/>
    </location>
</feature>
<organism evidence="12 13">
    <name type="scientific">Penstemon davidsonii</name>
    <dbReference type="NCBI Taxonomy" id="160366"/>
    <lineage>
        <taxon>Eukaryota</taxon>
        <taxon>Viridiplantae</taxon>
        <taxon>Streptophyta</taxon>
        <taxon>Embryophyta</taxon>
        <taxon>Tracheophyta</taxon>
        <taxon>Spermatophyta</taxon>
        <taxon>Magnoliopsida</taxon>
        <taxon>eudicotyledons</taxon>
        <taxon>Gunneridae</taxon>
        <taxon>Pentapetalae</taxon>
        <taxon>asterids</taxon>
        <taxon>lamiids</taxon>
        <taxon>Lamiales</taxon>
        <taxon>Plantaginaceae</taxon>
        <taxon>Cheloneae</taxon>
        <taxon>Penstemon</taxon>
    </lineage>
</organism>
<evidence type="ECO:0000256" key="10">
    <source>
        <dbReference type="SAM" id="MobiDB-lite"/>
    </source>
</evidence>
<keyword evidence="13" id="KW-1185">Reference proteome</keyword>
<keyword evidence="5" id="KW-0479">Metal-binding</keyword>
<reference evidence="12 13" key="1">
    <citation type="journal article" date="2023" name="bioRxiv">
        <title>Genome report: Whole genome sequence and annotation of Penstemon davidsonii.</title>
        <authorList>
            <person name="Ostevik K.L."/>
            <person name="Alabady M."/>
            <person name="Zhang M."/>
            <person name="Rausher M.D."/>
        </authorList>
    </citation>
    <scope>NUCLEOTIDE SEQUENCE [LARGE SCALE GENOMIC DNA]</scope>
    <source>
        <strain evidence="12">DNT005</strain>
        <tissue evidence="12">Whole leaf</tissue>
    </source>
</reference>
<feature type="compositionally biased region" description="Polar residues" evidence="10">
    <location>
        <begin position="1356"/>
        <end position="1366"/>
    </location>
</feature>
<dbReference type="Gene3D" id="1.10.1670.10">
    <property type="entry name" value="Helix-hairpin-Helix base-excision DNA repair enzymes (C-terminal)"/>
    <property type="match status" value="1"/>
</dbReference>
<feature type="region of interest" description="Disordered" evidence="10">
    <location>
        <begin position="1350"/>
        <end position="1428"/>
    </location>
</feature>
<dbReference type="InterPro" id="IPR003265">
    <property type="entry name" value="HhH-GPD_domain"/>
</dbReference>
<feature type="domain" description="HhH-GPD" evidence="11">
    <location>
        <begin position="1422"/>
        <end position="1586"/>
    </location>
</feature>
<evidence type="ECO:0000256" key="6">
    <source>
        <dbReference type="ARBA" id="ARBA00023004"/>
    </source>
</evidence>
<feature type="region of interest" description="Disordered" evidence="10">
    <location>
        <begin position="314"/>
        <end position="413"/>
    </location>
</feature>
<dbReference type="SUPFAM" id="SSF48150">
    <property type="entry name" value="DNA-glycosylase"/>
    <property type="match status" value="1"/>
</dbReference>
<dbReference type="EMBL" id="JAYDYQ010002687">
    <property type="protein sequence ID" value="KAK4478712.1"/>
    <property type="molecule type" value="Genomic_DNA"/>
</dbReference>
<feature type="compositionally biased region" description="Polar residues" evidence="10">
    <location>
        <begin position="227"/>
        <end position="245"/>
    </location>
</feature>
<keyword evidence="8" id="KW-0238">DNA-binding</keyword>
<evidence type="ECO:0000313" key="12">
    <source>
        <dbReference type="EMBL" id="KAK4478712.1"/>
    </source>
</evidence>
<feature type="compositionally biased region" description="Basic residues" evidence="10">
    <location>
        <begin position="335"/>
        <end position="344"/>
    </location>
</feature>
<evidence type="ECO:0000259" key="11">
    <source>
        <dbReference type="SMART" id="SM00478"/>
    </source>
</evidence>
<evidence type="ECO:0000256" key="1">
    <source>
        <dbReference type="ARBA" id="ARBA00001966"/>
    </source>
</evidence>
<dbReference type="InterPro" id="IPR023170">
    <property type="entry name" value="HhH_base_excis_C"/>
</dbReference>
<sequence length="1959" mass="218597">MALRKDHQTGCSWVPATPAKPDSTTQQLICNNRQENHHIQTNWFESERLSRVNQVTQTNWFEAENLRGGFVAEGTSQTVPACYSSINSINVDGGCFNTWQADTAAKSHLYRDTLCDFNTWQTGKAANSNVYGEDFSINDKFAMNDVESMPNISFGNLLALAQAGNPAETSFRHHFESSPTTINFGNSSADLDSLLGERFQSELYRTPEIRNGGSSVPSRPFFDLNSPPKTITNAALGKSKSSQFEPITPEKANKVEHGQQSTMQDLSTDDAETAKDAKENAMTGDNVKGHNENKEQSQLVSDQLCATTSTQLQENHLPDKGGTEEANLIKTPQQKPRRRKHRPKVVIEGQTKRTPKPRAEKASTPQDTTRAKRKYIRRKGVDNPTNSPLEGETNGTDSNKRTFTSTDTPVGKRTYKTRKGIDKLEDTMDKKRTTETIDLTAVRHTRSSCRRSLNFDLEPQVRDESFSYCQSPNCDVESRADNYSAKGQSSTTVQGRHGKEVMMEKNDMGIAYELTRSSNQVLQDYLSRPERHSSSPSPPTNTYPTHDDYWLSDKSVCTKGKCQIVFSDVTHDKEANNGQVTVNPGGQWTPKSPIGSLNSNACLTQERQPRGLKRQHLGTSAEAETCSTNATGTYYNSMQKYLSIFSQNAGSNGCTPAMYFPTIYKKKRSEKGPTTATSSRQYTMTGSDSRAELERSTHRDSFTQLFISRTNEGSSVAQSKATSMLMNNPIPDCTQNGRQILEDLLALGPRERIKKKRSKGPTRVRDLASLLKICKEMPVSSGEAAKTSKFKQEIEILHEPNTCMEALVADSRSTMMTKKRSKRSMLINMTGQNTYNHREFPSTSMGPPLAITWKSISPIDSITQQLNRLDLNAASSQLSFQKQNELMAYHMYQEQNALVPYQRGGAVVPFDQIRRRRPRPKVDLDDETTRVWKLLLENINSEGIDGTDEEKTKWWEEERRVFNGRADSFIARMHLVQGDRRFSPWKGSVLDSVIGVFLTQNVSDHLSSSAYMSLAARFPLVSKTNPAELHEERADTKIKEPEVCILDPDETSGMNKVLFEPLSMENAKMLHDFGDDEVRVVNSVKSFGNSSDDSVAEDNLRGQLSDMLKQGPVMSHESAPNKSMTFVRDEQDMDDGLSSQTSVISSQNSVDSPIVQTTERTESCSASNSEEEAVAEVKPNRLSSSSSFVKLLQMAGTVLHGVYEKGGDKKECGVNRKVQSKNLVLNSQDENNLDGPVKPIMSCSNSTLCTAPNSKAQAECLKYGKFSDTSSGKRLCTAEISGLSAESVSQTTFPKFTAVGSTEGLKFSSSITQSNNNDQIEINPEIAEKQTDQVQAQNLFQENGYNMQDIPDNAICTGSSSNIDSPRNSEPKEVNSNKNDPDYFTGKMVNGPKAKGGRTGKQKQNPVDWDGLRKQAQESGRKSERTANTMDSVDWEAVRCADVNEISQTIKERGMNNMLAERIKDLLNRLVKDHGSIDLEWLRDVPPDKAKEYLLSIRGLGLKSVECVRLLTLHHLAFPVDTNVGRIAVRLGWVPLQPLPESLQLHLLELYPVLESIQKYLWPRLCKLDQRTLYELHYQMITFGKVFCTKSKPNCNACPMRGECRHFASAFASARLALPAPEDKSIVSVSENIAAGQNPTREMNTLQLPAPQANAMNTISRVGNSQPIIEEPATPEPIVEVPATPEPEYTQVTECDIENSFYEDPDEIPTIQLNMEQFAQNLQKVMQQHTELQEGDMSKALVALTADAASIPVPKLKNVSRLRTEHQVYELPDSHPLLEGLDKREPDDPSPYLLAIWTPGETVDSIEPPERRCSSQESGKLCTKETCLSCNSIRELNSQTVRGTLLIPCRTAMRGRFPLNGTYFQVNEVFSDHESSLTPMDVPREWLWNLPRRTVYFGTSIPTIFKGLTTEGIQYCFWRGFVCVRGFDRKIRAPRPLIARLHFPASKLSAKGKGKTDDN</sequence>
<evidence type="ECO:0000256" key="5">
    <source>
        <dbReference type="ARBA" id="ARBA00022723"/>
    </source>
</evidence>
<comment type="similarity">
    <text evidence="3">Belongs to the DNA glycosylase family. DEMETER subfamily.</text>
</comment>
<feature type="region of interest" description="Disordered" evidence="10">
    <location>
        <begin position="526"/>
        <end position="546"/>
    </location>
</feature>
<comment type="caution">
    <text evidence="12">The sequence shown here is derived from an EMBL/GenBank/DDBJ whole genome shotgun (WGS) entry which is preliminary data.</text>
</comment>
<evidence type="ECO:0000256" key="7">
    <source>
        <dbReference type="ARBA" id="ARBA00023014"/>
    </source>
</evidence>
<feature type="compositionally biased region" description="Basic and acidic residues" evidence="10">
    <location>
        <begin position="1367"/>
        <end position="1381"/>
    </location>
</feature>
<keyword evidence="6" id="KW-0408">Iron</keyword>
<dbReference type="SMART" id="SM00525">
    <property type="entry name" value="FES"/>
    <property type="match status" value="1"/>
</dbReference>
<dbReference type="Gene3D" id="1.10.340.30">
    <property type="entry name" value="Hypothetical protein, domain 2"/>
    <property type="match status" value="1"/>
</dbReference>
<feature type="region of interest" description="Disordered" evidence="10">
    <location>
        <begin position="668"/>
        <end position="697"/>
    </location>
</feature>
<dbReference type="Pfam" id="PF15629">
    <property type="entry name" value="Perm-CXXC"/>
    <property type="match status" value="1"/>
</dbReference>
<evidence type="ECO:0000256" key="8">
    <source>
        <dbReference type="ARBA" id="ARBA00023125"/>
    </source>
</evidence>
<feature type="region of interest" description="Disordered" evidence="10">
    <location>
        <begin position="208"/>
        <end position="275"/>
    </location>
</feature>
<dbReference type="PANTHER" id="PTHR46213:SF13">
    <property type="entry name" value="DEMETER-LIKE PROTEIN 2-RELATED"/>
    <property type="match status" value="1"/>
</dbReference>
<dbReference type="InterPro" id="IPR028925">
    <property type="entry name" value="RRM_DME"/>
</dbReference>
<feature type="region of interest" description="Disordered" evidence="10">
    <location>
        <begin position="281"/>
        <end position="300"/>
    </location>
</feature>
<evidence type="ECO:0000313" key="13">
    <source>
        <dbReference type="Proteomes" id="UP001291926"/>
    </source>
</evidence>